<keyword evidence="1" id="KW-0812">Transmembrane</keyword>
<evidence type="ECO:0000313" key="4">
    <source>
        <dbReference type="Proteomes" id="UP000241394"/>
    </source>
</evidence>
<dbReference type="Proteomes" id="UP000241394">
    <property type="component" value="Chromosome LG26"/>
</dbReference>
<keyword evidence="4" id="KW-1185">Reference proteome</keyword>
<evidence type="ECO:0000313" key="3">
    <source>
        <dbReference type="EMBL" id="PSR90256.1"/>
    </source>
</evidence>
<dbReference type="PANTHER" id="PTHR36330:SF2">
    <property type="entry name" value="LIPASE_LIPOOXYGENASE, PLAT_LH2 FAMILY PROTEIN"/>
    <property type="match status" value="1"/>
</dbReference>
<accession>A0A2R6PGG4</accession>
<dbReference type="InterPro" id="IPR036392">
    <property type="entry name" value="PLAT/LH2_dom_sf"/>
</dbReference>
<dbReference type="OrthoDB" id="2018869at2759"/>
<evidence type="ECO:0000256" key="1">
    <source>
        <dbReference type="SAM" id="Phobius"/>
    </source>
</evidence>
<feature type="transmembrane region" description="Helical" evidence="1">
    <location>
        <begin position="378"/>
        <end position="397"/>
    </location>
</feature>
<feature type="transmembrane region" description="Helical" evidence="1">
    <location>
        <begin position="346"/>
        <end position="366"/>
    </location>
</feature>
<evidence type="ECO:0000259" key="2">
    <source>
        <dbReference type="Pfam" id="PF24938"/>
    </source>
</evidence>
<feature type="domain" description="DUF7755" evidence="2">
    <location>
        <begin position="85"/>
        <end position="234"/>
    </location>
</feature>
<dbReference type="Gramene" id="PSR90256">
    <property type="protein sequence ID" value="PSR90256"/>
    <property type="gene ID" value="CEY00_Acc30456"/>
</dbReference>
<dbReference type="Pfam" id="PF24938">
    <property type="entry name" value="DUF7755"/>
    <property type="match status" value="1"/>
</dbReference>
<keyword evidence="1" id="KW-0472">Membrane</keyword>
<sequence>MESLSTRHLIYATRNSFLIRYPQIPIRESRIRHLRFSLYSKKSAFQDFQGYAKPSRLLRSTKPEVCTDSSLKKVFTCFQERGSDCLYKVKLQTSSIYGSGLSDLNAAVLLCLIDENGDSILQRIPASLIREHSNQLEDNVVSDALHFQRGSFDEFTFEGPKLGKIEALWIGVESGQWRLGGVTLIATCRYQPTLEENGRKEVEYAGYEYKFEIEDTLLGEGSDISMVELRPCLISEFSGDNSILLSKYLLQSTSVMSDNISNEESMREYAGLKFSLLLYDALLILAGSSITSFSAGENAAFAFLTGGIGGFLYLLLLQRSVDGLPAPSSTVNGMDKFTQVFGKFKVPLLSLVLALTFAVIVAKYGSGDVDMALTPKDLMFGMLGFLACKVAVVLAAFKPMPIGLEENK</sequence>
<proteinExistence type="predicted"/>
<dbReference type="InterPro" id="IPR056657">
    <property type="entry name" value="DUF7755"/>
</dbReference>
<dbReference type="OMA" id="FLTCKIA"/>
<gene>
    <name evidence="3" type="ORF">CEY00_Acc30456</name>
</gene>
<feature type="transmembrane region" description="Helical" evidence="1">
    <location>
        <begin position="299"/>
        <end position="317"/>
    </location>
</feature>
<dbReference type="SUPFAM" id="SSF49723">
    <property type="entry name" value="Lipase/lipooxygenase domain (PLAT/LH2 domain)"/>
    <property type="match status" value="1"/>
</dbReference>
<organism evidence="3 4">
    <name type="scientific">Actinidia chinensis var. chinensis</name>
    <name type="common">Chinese soft-hair kiwi</name>
    <dbReference type="NCBI Taxonomy" id="1590841"/>
    <lineage>
        <taxon>Eukaryota</taxon>
        <taxon>Viridiplantae</taxon>
        <taxon>Streptophyta</taxon>
        <taxon>Embryophyta</taxon>
        <taxon>Tracheophyta</taxon>
        <taxon>Spermatophyta</taxon>
        <taxon>Magnoliopsida</taxon>
        <taxon>eudicotyledons</taxon>
        <taxon>Gunneridae</taxon>
        <taxon>Pentapetalae</taxon>
        <taxon>asterids</taxon>
        <taxon>Ericales</taxon>
        <taxon>Actinidiaceae</taxon>
        <taxon>Actinidia</taxon>
    </lineage>
</organism>
<name>A0A2R6PGG4_ACTCC</name>
<feature type="transmembrane region" description="Helical" evidence="1">
    <location>
        <begin position="276"/>
        <end position="293"/>
    </location>
</feature>
<keyword evidence="1" id="KW-1133">Transmembrane helix</keyword>
<reference evidence="4" key="2">
    <citation type="journal article" date="2018" name="BMC Genomics">
        <title>A manually annotated Actinidia chinensis var. chinensis (kiwifruit) genome highlights the challenges associated with draft genomes and gene prediction in plants.</title>
        <authorList>
            <person name="Pilkington S.M."/>
            <person name="Crowhurst R."/>
            <person name="Hilario E."/>
            <person name="Nardozza S."/>
            <person name="Fraser L."/>
            <person name="Peng Y."/>
            <person name="Gunaseelan K."/>
            <person name="Simpson R."/>
            <person name="Tahir J."/>
            <person name="Deroles S.C."/>
            <person name="Templeton K."/>
            <person name="Luo Z."/>
            <person name="Davy M."/>
            <person name="Cheng C."/>
            <person name="McNeilage M."/>
            <person name="Scaglione D."/>
            <person name="Liu Y."/>
            <person name="Zhang Q."/>
            <person name="Datson P."/>
            <person name="De Silva N."/>
            <person name="Gardiner S.E."/>
            <person name="Bassett H."/>
            <person name="Chagne D."/>
            <person name="McCallum J."/>
            <person name="Dzierzon H."/>
            <person name="Deng C."/>
            <person name="Wang Y.Y."/>
            <person name="Barron L."/>
            <person name="Manako K."/>
            <person name="Bowen J."/>
            <person name="Foster T.M."/>
            <person name="Erridge Z.A."/>
            <person name="Tiffin H."/>
            <person name="Waite C.N."/>
            <person name="Davies K.M."/>
            <person name="Grierson E.P."/>
            <person name="Laing W.A."/>
            <person name="Kirk R."/>
            <person name="Chen X."/>
            <person name="Wood M."/>
            <person name="Montefiori M."/>
            <person name="Brummell D.A."/>
            <person name="Schwinn K.E."/>
            <person name="Catanach A."/>
            <person name="Fullerton C."/>
            <person name="Li D."/>
            <person name="Meiyalaghan S."/>
            <person name="Nieuwenhuizen N."/>
            <person name="Read N."/>
            <person name="Prakash R."/>
            <person name="Hunter D."/>
            <person name="Zhang H."/>
            <person name="McKenzie M."/>
            <person name="Knabel M."/>
            <person name="Harris A."/>
            <person name="Allan A.C."/>
            <person name="Gleave A."/>
            <person name="Chen A."/>
            <person name="Janssen B.J."/>
            <person name="Plunkett B."/>
            <person name="Ampomah-Dwamena C."/>
            <person name="Voogd C."/>
            <person name="Leif D."/>
            <person name="Lafferty D."/>
            <person name="Souleyre E.J.F."/>
            <person name="Varkonyi-Gasic E."/>
            <person name="Gambi F."/>
            <person name="Hanley J."/>
            <person name="Yao J.L."/>
            <person name="Cheung J."/>
            <person name="David K.M."/>
            <person name="Warren B."/>
            <person name="Marsh K."/>
            <person name="Snowden K.C."/>
            <person name="Lin-Wang K."/>
            <person name="Brian L."/>
            <person name="Martinez-Sanchez M."/>
            <person name="Wang M."/>
            <person name="Ileperuma N."/>
            <person name="Macnee N."/>
            <person name="Campin R."/>
            <person name="McAtee P."/>
            <person name="Drummond R.S.M."/>
            <person name="Espley R.V."/>
            <person name="Ireland H.S."/>
            <person name="Wu R."/>
            <person name="Atkinson R.G."/>
            <person name="Karunairetnam S."/>
            <person name="Bulley S."/>
            <person name="Chunkath S."/>
            <person name="Hanley Z."/>
            <person name="Storey R."/>
            <person name="Thrimawithana A.H."/>
            <person name="Thomson S."/>
            <person name="David C."/>
            <person name="Testolin R."/>
            <person name="Huang H."/>
            <person name="Hellens R.P."/>
            <person name="Schaffer R.J."/>
        </authorList>
    </citation>
    <scope>NUCLEOTIDE SEQUENCE [LARGE SCALE GENOMIC DNA]</scope>
    <source>
        <strain evidence="4">cv. Red5</strain>
    </source>
</reference>
<protein>
    <submittedName>
        <fullName evidence="3">Lipoxygenasey domain-containing protein</fullName>
    </submittedName>
</protein>
<comment type="caution">
    <text evidence="3">The sequence shown here is derived from an EMBL/GenBank/DDBJ whole genome shotgun (WGS) entry which is preliminary data.</text>
</comment>
<dbReference type="Gene3D" id="2.60.60.20">
    <property type="entry name" value="PLAT/LH2 domain"/>
    <property type="match status" value="1"/>
</dbReference>
<reference evidence="3 4" key="1">
    <citation type="submission" date="2017-07" db="EMBL/GenBank/DDBJ databases">
        <title>An improved, manually edited Actinidia chinensis var. chinensis (kiwifruit) genome highlights the challenges associated with draft genomes and gene prediction in plants.</title>
        <authorList>
            <person name="Pilkington S."/>
            <person name="Crowhurst R."/>
            <person name="Hilario E."/>
            <person name="Nardozza S."/>
            <person name="Fraser L."/>
            <person name="Peng Y."/>
            <person name="Gunaseelan K."/>
            <person name="Simpson R."/>
            <person name="Tahir J."/>
            <person name="Deroles S."/>
            <person name="Templeton K."/>
            <person name="Luo Z."/>
            <person name="Davy M."/>
            <person name="Cheng C."/>
            <person name="Mcneilage M."/>
            <person name="Scaglione D."/>
            <person name="Liu Y."/>
            <person name="Zhang Q."/>
            <person name="Datson P."/>
            <person name="De Silva N."/>
            <person name="Gardiner S."/>
            <person name="Bassett H."/>
            <person name="Chagne D."/>
            <person name="Mccallum J."/>
            <person name="Dzierzon H."/>
            <person name="Deng C."/>
            <person name="Wang Y.-Y."/>
            <person name="Barron N."/>
            <person name="Manako K."/>
            <person name="Bowen J."/>
            <person name="Foster T."/>
            <person name="Erridge Z."/>
            <person name="Tiffin H."/>
            <person name="Waite C."/>
            <person name="Davies K."/>
            <person name="Grierson E."/>
            <person name="Laing W."/>
            <person name="Kirk R."/>
            <person name="Chen X."/>
            <person name="Wood M."/>
            <person name="Montefiori M."/>
            <person name="Brummell D."/>
            <person name="Schwinn K."/>
            <person name="Catanach A."/>
            <person name="Fullerton C."/>
            <person name="Li D."/>
            <person name="Meiyalaghan S."/>
            <person name="Nieuwenhuizen N."/>
            <person name="Read N."/>
            <person name="Prakash R."/>
            <person name="Hunter D."/>
            <person name="Zhang H."/>
            <person name="Mckenzie M."/>
            <person name="Knabel M."/>
            <person name="Harris A."/>
            <person name="Allan A."/>
            <person name="Chen A."/>
            <person name="Janssen B."/>
            <person name="Plunkett B."/>
            <person name="Dwamena C."/>
            <person name="Voogd C."/>
            <person name="Leif D."/>
            <person name="Lafferty D."/>
            <person name="Souleyre E."/>
            <person name="Varkonyi-Gasic E."/>
            <person name="Gambi F."/>
            <person name="Hanley J."/>
            <person name="Yao J.-L."/>
            <person name="Cheung J."/>
            <person name="David K."/>
            <person name="Warren B."/>
            <person name="Marsh K."/>
            <person name="Snowden K."/>
            <person name="Lin-Wang K."/>
            <person name="Brian L."/>
            <person name="Martinez-Sanchez M."/>
            <person name="Wang M."/>
            <person name="Ileperuma N."/>
            <person name="Macnee N."/>
            <person name="Campin R."/>
            <person name="Mcatee P."/>
            <person name="Drummond R."/>
            <person name="Espley R."/>
            <person name="Ireland H."/>
            <person name="Wu R."/>
            <person name="Atkinson R."/>
            <person name="Karunairetnam S."/>
            <person name="Bulley S."/>
            <person name="Chunkath S."/>
            <person name="Hanley Z."/>
            <person name="Storey R."/>
            <person name="Thrimawithana A."/>
            <person name="Thomson S."/>
            <person name="David C."/>
            <person name="Testolin R."/>
        </authorList>
    </citation>
    <scope>NUCLEOTIDE SEQUENCE [LARGE SCALE GENOMIC DNA]</scope>
    <source>
        <strain evidence="4">cv. Red5</strain>
        <tissue evidence="3">Young leaf</tissue>
    </source>
</reference>
<dbReference type="STRING" id="1590841.A0A2R6PGG4"/>
<dbReference type="AlphaFoldDB" id="A0A2R6PGG4"/>
<dbReference type="PANTHER" id="PTHR36330">
    <property type="entry name" value="LIPASE/LIPOOXYGENASE, PLAT/LH2 FAMILY PROTEIN"/>
    <property type="match status" value="1"/>
</dbReference>
<dbReference type="EMBL" id="NKQK01000026">
    <property type="protein sequence ID" value="PSR90256.1"/>
    <property type="molecule type" value="Genomic_DNA"/>
</dbReference>
<dbReference type="FunCoup" id="A0A2R6PGG4">
    <property type="interactions" value="656"/>
</dbReference>
<dbReference type="InParanoid" id="A0A2R6PGG4"/>